<feature type="transmembrane region" description="Helical" evidence="11">
    <location>
        <begin position="99"/>
        <end position="122"/>
    </location>
</feature>
<evidence type="ECO:0000256" key="5">
    <source>
        <dbReference type="ARBA" id="ARBA00022842"/>
    </source>
</evidence>
<comment type="cofactor">
    <cofactor evidence="11">
        <name>Mg(2+)</name>
        <dbReference type="ChEBI" id="CHEBI:18420"/>
    </cofactor>
</comment>
<dbReference type="EC" id="2.7.7.67" evidence="11"/>
<evidence type="ECO:0000256" key="4">
    <source>
        <dbReference type="ARBA" id="ARBA00022692"/>
    </source>
</evidence>
<keyword evidence="8 11" id="KW-0472">Membrane</keyword>
<name>A0AA97A4S1_9EURY</name>
<organism evidence="12 13">
    <name type="scientific">Methanolapillus millepedarum</name>
    <dbReference type="NCBI Taxonomy" id="3028296"/>
    <lineage>
        <taxon>Archaea</taxon>
        <taxon>Methanobacteriati</taxon>
        <taxon>Methanobacteriota</taxon>
        <taxon>Stenosarchaea group</taxon>
        <taxon>Methanomicrobia</taxon>
        <taxon>Methanosarcinales</taxon>
        <taxon>Methanosarcinaceae</taxon>
        <taxon>Methanolapillus</taxon>
    </lineage>
</organism>
<feature type="transmembrane region" description="Helical" evidence="11">
    <location>
        <begin position="55"/>
        <end position="79"/>
    </location>
</feature>
<keyword evidence="6 11" id="KW-1133">Transmembrane helix</keyword>
<protein>
    <recommendedName>
        <fullName evidence="11">CDP-archaeol synthase</fullName>
        <ecNumber evidence="11">2.7.7.67</ecNumber>
    </recommendedName>
    <alternativeName>
        <fullName evidence="11">CDP-2,3-bis-(O-geranylgeranyl)-sn-glycerol synthase</fullName>
    </alternativeName>
</protein>
<keyword evidence="5 11" id="KW-0460">Magnesium</keyword>
<proteinExistence type="inferred from homology"/>
<feature type="transmembrane region" description="Helical" evidence="11">
    <location>
        <begin position="12"/>
        <end position="34"/>
    </location>
</feature>
<dbReference type="Proteomes" id="UP001303587">
    <property type="component" value="Chromosome"/>
</dbReference>
<evidence type="ECO:0000256" key="3">
    <source>
        <dbReference type="ARBA" id="ARBA00022679"/>
    </source>
</evidence>
<comment type="catalytic activity">
    <reaction evidence="11">
        <text>2,3-bis-O-(geranylgeranyl)-sn-glycerol 1-phosphate + CTP + H(+) = CDP-2,3-bis-O-(geranylgeranyl)-sn-glycerol + diphosphate</text>
        <dbReference type="Rhea" id="RHEA:25690"/>
        <dbReference type="ChEBI" id="CHEBI:15378"/>
        <dbReference type="ChEBI" id="CHEBI:33019"/>
        <dbReference type="ChEBI" id="CHEBI:37563"/>
        <dbReference type="ChEBI" id="CHEBI:58837"/>
        <dbReference type="ChEBI" id="CHEBI:58838"/>
        <dbReference type="EC" id="2.7.7.67"/>
    </reaction>
</comment>
<feature type="transmembrane region" description="Helical" evidence="11">
    <location>
        <begin position="143"/>
        <end position="161"/>
    </location>
</feature>
<comment type="similarity">
    <text evidence="11">Belongs to the CDP-archaeol synthase family.</text>
</comment>
<evidence type="ECO:0000256" key="2">
    <source>
        <dbReference type="ARBA" id="ARBA00022516"/>
    </source>
</evidence>
<dbReference type="InterPro" id="IPR032690">
    <property type="entry name" value="CarS"/>
</dbReference>
<keyword evidence="2 11" id="KW-0444">Lipid biosynthesis</keyword>
<dbReference type="Pfam" id="PF01864">
    <property type="entry name" value="CarS-like"/>
    <property type="match status" value="1"/>
</dbReference>
<evidence type="ECO:0000256" key="8">
    <source>
        <dbReference type="ARBA" id="ARBA00023136"/>
    </source>
</evidence>
<dbReference type="PANTHER" id="PTHR39650">
    <property type="entry name" value="CDP-ARCHAEOL SYNTHASE"/>
    <property type="match status" value="1"/>
</dbReference>
<dbReference type="NCBIfam" id="NF003114">
    <property type="entry name" value="PRK04032.1"/>
    <property type="match status" value="1"/>
</dbReference>
<dbReference type="GO" id="GO:0043338">
    <property type="term" value="F:CDP-2,3-bis-(O-geranylgeranyl)-sn-glycerol synthase activity"/>
    <property type="evidence" value="ECO:0007669"/>
    <property type="project" value="UniProtKB-EC"/>
</dbReference>
<comment type="function">
    <text evidence="11">Catalyzes the formation of CDP-2,3-bis-(O-geranylgeranyl)-sn-glycerol (CDP-archaeol) from 2,3-bis-(O-geranylgeranyl)-sn-glycerol 1-phosphate (DGGGP) and CTP. This reaction is the third ether-bond-formation step in the biosynthesis of archaeal membrane lipids.</text>
</comment>
<keyword evidence="1 11" id="KW-1003">Cell membrane</keyword>
<reference evidence="12 13" key="1">
    <citation type="submission" date="2023-07" db="EMBL/GenBank/DDBJ databases">
        <title>Closed genoem sequence of Methanosarcinaceae archaeon Ac7.</title>
        <authorList>
            <person name="Poehlein A."/>
            <person name="Protasov E."/>
            <person name="Platt K."/>
            <person name="Reeh H."/>
            <person name="Daniel R."/>
            <person name="Brune A."/>
        </authorList>
    </citation>
    <scope>NUCLEOTIDE SEQUENCE [LARGE SCALE GENOMIC DNA]</scope>
    <source>
        <strain evidence="12 13">Ac7</strain>
    </source>
</reference>
<dbReference type="PANTHER" id="PTHR39650:SF1">
    <property type="entry name" value="CDP-ARCHAEOL SYNTHASE"/>
    <property type="match status" value="1"/>
</dbReference>
<keyword evidence="10 11" id="KW-1208">Phospholipid metabolism</keyword>
<dbReference type="EMBL" id="CP131060">
    <property type="protein sequence ID" value="WNY26033.1"/>
    <property type="molecule type" value="Genomic_DNA"/>
</dbReference>
<evidence type="ECO:0000256" key="10">
    <source>
        <dbReference type="ARBA" id="ARBA00023264"/>
    </source>
</evidence>
<dbReference type="GO" id="GO:0046474">
    <property type="term" value="P:glycerophospholipid biosynthetic process"/>
    <property type="evidence" value="ECO:0007669"/>
    <property type="project" value="UniProtKB-UniRule"/>
</dbReference>
<comment type="pathway">
    <text evidence="11">Membrane lipid metabolism; glycerophospholipid metabolism.</text>
</comment>
<dbReference type="GO" id="GO:0005886">
    <property type="term" value="C:plasma membrane"/>
    <property type="evidence" value="ECO:0007669"/>
    <property type="project" value="UniProtKB-SubCell"/>
</dbReference>
<gene>
    <name evidence="11" type="primary">carS</name>
    <name evidence="12" type="ORF">MsAc7_16050</name>
</gene>
<accession>A0AA97A4S1</accession>
<comment type="subcellular location">
    <subcellularLocation>
        <location evidence="11">Cell membrane</location>
        <topology evidence="11">Multi-pass membrane protein</topology>
    </subcellularLocation>
</comment>
<keyword evidence="7 11" id="KW-0443">Lipid metabolism</keyword>
<evidence type="ECO:0000256" key="6">
    <source>
        <dbReference type="ARBA" id="ARBA00022989"/>
    </source>
</evidence>
<keyword evidence="3 11" id="KW-0808">Transferase</keyword>
<evidence type="ECO:0000313" key="13">
    <source>
        <dbReference type="Proteomes" id="UP001303587"/>
    </source>
</evidence>
<feature type="transmembrane region" description="Helical" evidence="11">
    <location>
        <begin position="167"/>
        <end position="189"/>
    </location>
</feature>
<keyword evidence="13" id="KW-1185">Reference proteome</keyword>
<evidence type="ECO:0000313" key="12">
    <source>
        <dbReference type="EMBL" id="WNY26033.1"/>
    </source>
</evidence>
<keyword evidence="4 11" id="KW-0812">Transmembrane</keyword>
<evidence type="ECO:0000256" key="7">
    <source>
        <dbReference type="ARBA" id="ARBA00023098"/>
    </source>
</evidence>
<sequence>MIMLLEIVTAVAVGVWIMLPAYLPNSFAALLGGGRPIDGGKTLKDGRRILGDGKTWRGFFAGTLLGFLVGIIEIFLLKMGFNFFGIALPGFSATGIPDALDLSACLAILSLAVGALLGDMTFSFIKRRIGLKRGAPFPLVDQYDFLIGAFLLTMLTSWTWFFQTLAFWPLIAVIIITPLLHVGTNIVGYKLGIKNEPW</sequence>
<evidence type="ECO:0000256" key="1">
    <source>
        <dbReference type="ARBA" id="ARBA00022475"/>
    </source>
</evidence>
<evidence type="ECO:0000256" key="9">
    <source>
        <dbReference type="ARBA" id="ARBA00023209"/>
    </source>
</evidence>
<evidence type="ECO:0000256" key="11">
    <source>
        <dbReference type="HAMAP-Rule" id="MF_01117"/>
    </source>
</evidence>
<dbReference type="InterPro" id="IPR002726">
    <property type="entry name" value="CarS_archaea"/>
</dbReference>
<keyword evidence="9 11" id="KW-0594">Phospholipid biosynthesis</keyword>
<dbReference type="AlphaFoldDB" id="A0AA97A4S1"/>
<dbReference type="HAMAP" id="MF_01117">
    <property type="entry name" value="CDP_archaeol_synth"/>
    <property type="match status" value="1"/>
</dbReference>